<dbReference type="GO" id="GO:0016747">
    <property type="term" value="F:acyltransferase activity, transferring groups other than amino-acyl groups"/>
    <property type="evidence" value="ECO:0007669"/>
    <property type="project" value="InterPro"/>
</dbReference>
<protein>
    <submittedName>
        <fullName evidence="4">GNAT family N-acetyltransferase</fullName>
    </submittedName>
</protein>
<dbReference type="PROSITE" id="PS51186">
    <property type="entry name" value="GNAT"/>
    <property type="match status" value="1"/>
</dbReference>
<comment type="caution">
    <text evidence="4">The sequence shown here is derived from an EMBL/GenBank/DDBJ whole genome shotgun (WGS) entry which is preliminary data.</text>
</comment>
<evidence type="ECO:0000256" key="1">
    <source>
        <dbReference type="ARBA" id="ARBA00022679"/>
    </source>
</evidence>
<reference evidence="4" key="1">
    <citation type="journal article" date="2020" name="Microorganisms">
        <title>Reliable Identification of Environmental Pseudomonas Isolates Using the rpoD Gene.</title>
        <authorList>
            <consortium name="The Broad Institute Genome Sequencing Platform"/>
            <person name="Girard L."/>
            <person name="Lood C."/>
            <person name="Rokni-Zadeh H."/>
            <person name="van Noort V."/>
            <person name="Lavigne R."/>
            <person name="De Mot R."/>
        </authorList>
    </citation>
    <scope>NUCLEOTIDE SEQUENCE</scope>
    <source>
        <strain evidence="4">SWRI10</strain>
    </source>
</reference>
<dbReference type="Pfam" id="PF00583">
    <property type="entry name" value="Acetyltransf_1"/>
    <property type="match status" value="1"/>
</dbReference>
<name>A0A923FX30_9PSED</name>
<dbReference type="PANTHER" id="PTHR43800:SF1">
    <property type="entry name" value="PEPTIDYL-LYSINE N-ACETYLTRANSFERASE YJAB"/>
    <property type="match status" value="1"/>
</dbReference>
<proteinExistence type="predicted"/>
<keyword evidence="1" id="KW-0808">Transferase</keyword>
<evidence type="ECO:0000259" key="3">
    <source>
        <dbReference type="PROSITE" id="PS51186"/>
    </source>
</evidence>
<dbReference type="EMBL" id="JABWRE010000005">
    <property type="protein sequence ID" value="MBC3440869.1"/>
    <property type="molecule type" value="Genomic_DNA"/>
</dbReference>
<sequence length="168" mass="18376">MRIRPTLAKDIPLLPSIERSAAQAFLSVPSLAWLAASEVLSETAHRTFIQAQASWVAVDAHERVLGFLCARLEGDALHIHEVSVAQQAQGQGLGRGLIAQAVSAARRMGCAEVTLTTFAQVPWNAPFYQRLGFVVISQEQLGERLLGILEEEQRHGLVGRCAMRRVLV</sequence>
<dbReference type="AlphaFoldDB" id="A0A923FX30"/>
<organism evidence="4">
    <name type="scientific">Pseudomonas urmiensis</name>
    <dbReference type="NCBI Taxonomy" id="2745493"/>
    <lineage>
        <taxon>Bacteria</taxon>
        <taxon>Pseudomonadati</taxon>
        <taxon>Pseudomonadota</taxon>
        <taxon>Gammaproteobacteria</taxon>
        <taxon>Pseudomonadales</taxon>
        <taxon>Pseudomonadaceae</taxon>
        <taxon>Pseudomonas</taxon>
    </lineage>
</organism>
<evidence type="ECO:0000313" key="5">
    <source>
        <dbReference type="EMBL" id="MBV4536292.1"/>
    </source>
</evidence>
<dbReference type="EMBL" id="JABWRE020000001">
    <property type="protein sequence ID" value="MBV4536292.1"/>
    <property type="molecule type" value="Genomic_DNA"/>
</dbReference>
<dbReference type="Proteomes" id="UP000599879">
    <property type="component" value="Unassembled WGS sequence"/>
</dbReference>
<keyword evidence="2" id="KW-0012">Acyltransferase</keyword>
<reference evidence="4" key="2">
    <citation type="submission" date="2020-07" db="EMBL/GenBank/DDBJ databases">
        <authorList>
            <person name="Lood C."/>
            <person name="Girard L."/>
        </authorList>
    </citation>
    <scope>NUCLEOTIDE SEQUENCE</scope>
    <source>
        <strain evidence="4">SWRI10</strain>
    </source>
</reference>
<dbReference type="InterPro" id="IPR000182">
    <property type="entry name" value="GNAT_dom"/>
</dbReference>
<dbReference type="RefSeq" id="WP_186554417.1">
    <property type="nucleotide sequence ID" value="NZ_JABWRE020000001.1"/>
</dbReference>
<evidence type="ECO:0000313" key="4">
    <source>
        <dbReference type="EMBL" id="MBC3440869.1"/>
    </source>
</evidence>
<accession>A0A923FX30</accession>
<gene>
    <name evidence="5" type="ORF">HU737_009905</name>
    <name evidence="4" type="ORF">HU737_09270</name>
</gene>
<dbReference type="PANTHER" id="PTHR43800">
    <property type="entry name" value="PEPTIDYL-LYSINE N-ACETYLTRANSFERASE YJAB"/>
    <property type="match status" value="1"/>
</dbReference>
<reference evidence="5" key="3">
    <citation type="submission" date="2021-06" db="EMBL/GenBank/DDBJ databases">
        <title>Updating the genus Pseudomonas: Description of 43 new species and partition of the Pseudomonas putida group.</title>
        <authorList>
            <person name="Girard L."/>
            <person name="Lood C."/>
            <person name="Vandamme P."/>
            <person name="Rokni-Zadeh H."/>
            <person name="Van Noort V."/>
            <person name="Hofte M."/>
            <person name="Lavigne R."/>
            <person name="De Mot R."/>
        </authorList>
    </citation>
    <scope>NUCLEOTIDE SEQUENCE</scope>
    <source>
        <strain evidence="5">SWRI10</strain>
    </source>
</reference>
<evidence type="ECO:0000256" key="2">
    <source>
        <dbReference type="ARBA" id="ARBA00023315"/>
    </source>
</evidence>
<dbReference type="InterPro" id="IPR016181">
    <property type="entry name" value="Acyl_CoA_acyltransferase"/>
</dbReference>
<dbReference type="CDD" id="cd04301">
    <property type="entry name" value="NAT_SF"/>
    <property type="match status" value="1"/>
</dbReference>
<feature type="domain" description="N-acetyltransferase" evidence="3">
    <location>
        <begin position="1"/>
        <end position="155"/>
    </location>
</feature>
<dbReference type="SUPFAM" id="SSF55729">
    <property type="entry name" value="Acyl-CoA N-acyltransferases (Nat)"/>
    <property type="match status" value="1"/>
</dbReference>
<dbReference type="Gene3D" id="3.40.630.30">
    <property type="match status" value="1"/>
</dbReference>